<dbReference type="AlphaFoldDB" id="A0A6C0F596"/>
<organism evidence="1">
    <name type="scientific">viral metagenome</name>
    <dbReference type="NCBI Taxonomy" id="1070528"/>
    <lineage>
        <taxon>unclassified sequences</taxon>
        <taxon>metagenomes</taxon>
        <taxon>organismal metagenomes</taxon>
    </lineage>
</organism>
<accession>A0A6C0F596</accession>
<dbReference type="EMBL" id="MN738786">
    <property type="protein sequence ID" value="QHT36768.1"/>
    <property type="molecule type" value="Genomic_DNA"/>
</dbReference>
<evidence type="ECO:0000313" key="1">
    <source>
        <dbReference type="EMBL" id="QHT36768.1"/>
    </source>
</evidence>
<protein>
    <submittedName>
        <fullName evidence="1">Uncharacterized protein</fullName>
    </submittedName>
</protein>
<sequence length="149" mass="18058">MSALYVKPVTKDEQILLLLKEVLHHNIDVCQLILKYKKTEEQQEIMDYHIHRWETIARSHFTLHDTHEGQFSYIFDREKYVIKCDHKPTFYNVTGISYQVVELLHELIKLNKIDTENSHIEDYKYWLEHDDMLYTALASKIKIKMEQQY</sequence>
<reference evidence="1" key="1">
    <citation type="journal article" date="2020" name="Nature">
        <title>Giant virus diversity and host interactions through global metagenomics.</title>
        <authorList>
            <person name="Schulz F."/>
            <person name="Roux S."/>
            <person name="Paez-Espino D."/>
            <person name="Jungbluth S."/>
            <person name="Walsh D.A."/>
            <person name="Denef V.J."/>
            <person name="McMahon K.D."/>
            <person name="Konstantinidis K.T."/>
            <person name="Eloe-Fadrosh E.A."/>
            <person name="Kyrpides N.C."/>
            <person name="Woyke T."/>
        </authorList>
    </citation>
    <scope>NUCLEOTIDE SEQUENCE</scope>
    <source>
        <strain evidence="1">GVMAG-S-ERX555967-130</strain>
    </source>
</reference>
<name>A0A6C0F596_9ZZZZ</name>
<proteinExistence type="predicted"/>